<dbReference type="EMBL" id="CP036526">
    <property type="protein sequence ID" value="QDT09470.1"/>
    <property type="molecule type" value="Genomic_DNA"/>
</dbReference>
<keyword evidence="2" id="KW-0812">Transmembrane</keyword>
<reference evidence="3 4" key="1">
    <citation type="submission" date="2019-02" db="EMBL/GenBank/DDBJ databases">
        <title>Deep-cultivation of Planctomycetes and their phenomic and genomic characterization uncovers novel biology.</title>
        <authorList>
            <person name="Wiegand S."/>
            <person name="Jogler M."/>
            <person name="Boedeker C."/>
            <person name="Pinto D."/>
            <person name="Vollmers J."/>
            <person name="Rivas-Marin E."/>
            <person name="Kohn T."/>
            <person name="Peeters S.H."/>
            <person name="Heuer A."/>
            <person name="Rast P."/>
            <person name="Oberbeckmann S."/>
            <person name="Bunk B."/>
            <person name="Jeske O."/>
            <person name="Meyerdierks A."/>
            <person name="Storesund J.E."/>
            <person name="Kallscheuer N."/>
            <person name="Luecker S."/>
            <person name="Lage O.M."/>
            <person name="Pohl T."/>
            <person name="Merkel B.J."/>
            <person name="Hornburger P."/>
            <person name="Mueller R.-W."/>
            <person name="Bruemmer F."/>
            <person name="Labrenz M."/>
            <person name="Spormann A.M."/>
            <person name="Op den Camp H."/>
            <person name="Overmann J."/>
            <person name="Amann R."/>
            <person name="Jetten M.S.M."/>
            <person name="Mascher T."/>
            <person name="Medema M.H."/>
            <person name="Devos D.P."/>
            <person name="Kaster A.-K."/>
            <person name="Ovreas L."/>
            <person name="Rohde M."/>
            <person name="Galperin M.Y."/>
            <person name="Jogler C."/>
        </authorList>
    </citation>
    <scope>NUCLEOTIDE SEQUENCE [LARGE SCALE GENOMIC DNA]</scope>
    <source>
        <strain evidence="3 4">K23_9</strain>
    </source>
</reference>
<keyword evidence="2" id="KW-0472">Membrane</keyword>
<feature type="transmembrane region" description="Helical" evidence="2">
    <location>
        <begin position="21"/>
        <end position="44"/>
    </location>
</feature>
<evidence type="ECO:0000256" key="2">
    <source>
        <dbReference type="SAM" id="Phobius"/>
    </source>
</evidence>
<sequence length="1834" mass="198564">MNRHSLFFRQPKFATAPRRSGIILLVVLTSLTFFSLLVVTYLVFSSQSRQSAFAMNIRTTRSPDVNELIEQAMLTLVRGPSDPNSPFRGESLLDDYWGGDGVNMRAHHVNSFAVGPFNLGKGFVRFPAVRQTATPTRAFALYIADDLMTGRYITFRQGPLANRTFRVVKSIYDPGAPLAVPPLPAYDNLYIELESKDWDPSGNVLIQSLFYRNPSDLTSGGYAFRLNGVPQNSPGVGLSGGNLDATVATASMQQGRGFADLPVSLQPNHLPQLGATFDKLTTSPGFDEAYDAPDAQNWFLAFRHPDGTVIPSFHRPSVINYILNEMDWSSATDVDFADVVASLARSTMRPLPIAAGQFDAGTPSPAVNPRFTGGNANFALRTPLLMRQAGGAARLDQVAKALINDFDVDNDGDGQPDSIWIDIGLPQITSPEGKLIQPLVAVMIEDLSGRLNLNAIGNSQLNSITAGVRNNPNAMWAGTRNVFQSVANRRNAFRGIGYGPADIMLPTLSTGSGLITNGNVLQDIARLLGDRYGADAMPGADSNAFNTVAVDALDTIRHGYRPVQHTGRSGFGRSQDPFGRGGIGIGRGGDLVASDSGVIVSTTPASYVNESYNDPYEMDPAAKLGQDAPFTFAELETILRSNDFSSELLPQELRDRLLRLLSLAPEYSRVVTTASVSHDGPPTLGESTALIGFLERAQDLATAQLTPPATAPFLTPAQIPEVVPAEFRLGRKIDVNRSFGNRVDDNGNTIIDEPGEVFSETNSVGTVANQAVPVGFQTSLPLSQPTYQADSTTASSGRDLLARNLYVLMRLLIDDGFDFPSVTGTAFSAADADAYKARRLAQWAVNVVDYRDPDAIMTRFVFDPNPFDGWNPGAATVENTVWGVEAPALLFSESLALHDTRLNDGTDDNGGGDDKMSGDADSDQVRIPQGSLFLELVCAHPTISSLAAVPPNPPITDESAQPSFPQELYDASGALDLLKANPNDLPVWRIAISEPHAIGTGKENLDPMTLRDAEPDFAALAPESLQDREIDASLGAGNGLDLERFIFFRHFDNQQDIRDLITNSGITDMGSNEVFFTPNSDLRLGNAMNVTKTLLPGQYMAIAPRKKTHLGSKEVPLGTFPGAPSQQRFEVDATQGVVQFEQGIAASNMGLGARTTPDFGAAENYTPALPLIIGTFRPDTWPIATFEDGYVGLNVSEPLPRDELGNATYYPQPLTTYNDSTLDNDGDGNPDYELLDAYFNYSDPSTSSRDTPLDLTYGIIPTVGGGAEPDLGTIPQFRTAYLQRLADPTLPYNVVTNPYRTVDLISIDLTVFTGEDRDENINTGGASYATSSRQRNGFIRTFDSGGTSSTTAAGALFSYETAPTVSAGTTLTSDDYFSFSGTSPFIQNSLSFLNTATTGALNRGDINNVVDRRNGRSNPGFVGFQPSIGSQSPAGVTTNDRNLPIQPFSLHPWLNRPFASHLELMMVPACSQTRLLEEYTHNLGGDPDVYPDTAGSGADDPVVFNAPFRHLLNFFHSSDEGSSVAEFGRLFDFVHTLPRFRGEVDMITPAQLAGGTTAQQAELARMRTLLAPPFNFSYDNLRQGRVNLNTLAEFQVWAGLMQGHLNDPEFTSPALAGGVLSFESFLLNRRGYAVGTTPSAFVNAPRPTTGYNYNPNKFDPRFPTQFAGVYKPGTDAIYAPLLRSAADTDLLRRREVNGTVLRGSGTVDTSDPAAGPPTTAQMFVRSATQAPLPTSATELHMNRDRNPFIRYQTAMRMPNLASNNSQMFLMRMKMGFFEVDAGNIDSVGAEYKADVGQSDRYGAMFIIDRSRPVGFSPGQDLNVRETIVFESYDQ</sequence>
<protein>
    <submittedName>
        <fullName evidence="3">Uncharacterized protein</fullName>
    </submittedName>
</protein>
<dbReference type="RefSeq" id="WP_145417026.1">
    <property type="nucleotide sequence ID" value="NZ_CP036526.1"/>
</dbReference>
<proteinExistence type="predicted"/>
<feature type="region of interest" description="Disordered" evidence="1">
    <location>
        <begin position="901"/>
        <end position="920"/>
    </location>
</feature>
<gene>
    <name evidence="3" type="ORF">K239x_14160</name>
</gene>
<evidence type="ECO:0000313" key="3">
    <source>
        <dbReference type="EMBL" id="QDT09470.1"/>
    </source>
</evidence>
<keyword evidence="4" id="KW-1185">Reference proteome</keyword>
<accession>A0A517NQS7</accession>
<keyword evidence="2" id="KW-1133">Transmembrane helix</keyword>
<organism evidence="3 4">
    <name type="scientific">Stieleria marina</name>
    <dbReference type="NCBI Taxonomy" id="1930275"/>
    <lineage>
        <taxon>Bacteria</taxon>
        <taxon>Pseudomonadati</taxon>
        <taxon>Planctomycetota</taxon>
        <taxon>Planctomycetia</taxon>
        <taxon>Pirellulales</taxon>
        <taxon>Pirellulaceae</taxon>
        <taxon>Stieleria</taxon>
    </lineage>
</organism>
<name>A0A517NQS7_9BACT</name>
<evidence type="ECO:0000256" key="1">
    <source>
        <dbReference type="SAM" id="MobiDB-lite"/>
    </source>
</evidence>
<dbReference type="Proteomes" id="UP000319817">
    <property type="component" value="Chromosome"/>
</dbReference>
<dbReference type="OrthoDB" id="219623at2"/>
<evidence type="ECO:0000313" key="4">
    <source>
        <dbReference type="Proteomes" id="UP000319817"/>
    </source>
</evidence>